<dbReference type="InterPro" id="IPR001362">
    <property type="entry name" value="Glyco_hydro_32"/>
</dbReference>
<dbReference type="Gene3D" id="2.115.10.20">
    <property type="entry name" value="Glycosyl hydrolase domain, family 43"/>
    <property type="match status" value="1"/>
</dbReference>
<dbReference type="InterPro" id="IPR013320">
    <property type="entry name" value="ConA-like_dom_sf"/>
</dbReference>
<evidence type="ECO:0000256" key="5">
    <source>
        <dbReference type="RuleBase" id="RU362110"/>
    </source>
</evidence>
<feature type="chain" id="PRO_5001744468" description="beta-fructofuranosidase" evidence="6">
    <location>
        <begin position="22"/>
        <end position="711"/>
    </location>
</feature>
<protein>
    <recommendedName>
        <fullName evidence="2">beta-fructofuranosidase</fullName>
        <ecNumber evidence="2">3.2.1.26</ecNumber>
    </recommendedName>
</protein>
<dbReference type="SUPFAM" id="SSF49899">
    <property type="entry name" value="Concanavalin A-like lectins/glucanases"/>
    <property type="match status" value="1"/>
</dbReference>
<dbReference type="AlphaFoldDB" id="A0A078RY19"/>
<keyword evidence="4 5" id="KW-0326">Glycosidase</keyword>
<evidence type="ECO:0000256" key="3">
    <source>
        <dbReference type="ARBA" id="ARBA00022801"/>
    </source>
</evidence>
<feature type="domain" description="Glycosyl hydrolase family 32 C-terminal" evidence="8">
    <location>
        <begin position="553"/>
        <end position="700"/>
    </location>
</feature>
<dbReference type="Gene3D" id="2.60.120.200">
    <property type="match status" value="1"/>
</dbReference>
<feature type="signal peptide" evidence="6">
    <location>
        <begin position="1"/>
        <end position="21"/>
    </location>
</feature>
<evidence type="ECO:0000256" key="1">
    <source>
        <dbReference type="ARBA" id="ARBA00009902"/>
    </source>
</evidence>
<name>A0A078RY19_BACUN</name>
<dbReference type="Proteomes" id="UP000028013">
    <property type="component" value="Unassembled WGS sequence"/>
</dbReference>
<evidence type="ECO:0000259" key="8">
    <source>
        <dbReference type="Pfam" id="PF08244"/>
    </source>
</evidence>
<evidence type="ECO:0000259" key="7">
    <source>
        <dbReference type="Pfam" id="PF00251"/>
    </source>
</evidence>
<dbReference type="RefSeq" id="WP_035449599.1">
    <property type="nucleotide sequence ID" value="NZ_JNHN01000175.1"/>
</dbReference>
<dbReference type="CDD" id="cd08996">
    <property type="entry name" value="GH32_FFase"/>
    <property type="match status" value="1"/>
</dbReference>
<gene>
    <name evidence="9" type="ORF">M094_1807</name>
</gene>
<evidence type="ECO:0000313" key="9">
    <source>
        <dbReference type="EMBL" id="KDS49703.1"/>
    </source>
</evidence>
<dbReference type="Gene3D" id="2.60.120.560">
    <property type="entry name" value="Exo-inulinase, domain 1"/>
    <property type="match status" value="1"/>
</dbReference>
<dbReference type="InterPro" id="IPR013189">
    <property type="entry name" value="Glyco_hydro_32_C"/>
</dbReference>
<dbReference type="InterPro" id="IPR013148">
    <property type="entry name" value="Glyco_hydro_32_N"/>
</dbReference>
<evidence type="ECO:0000256" key="6">
    <source>
        <dbReference type="SAM" id="SignalP"/>
    </source>
</evidence>
<dbReference type="GO" id="GO:0005975">
    <property type="term" value="P:carbohydrate metabolic process"/>
    <property type="evidence" value="ECO:0007669"/>
    <property type="project" value="InterPro"/>
</dbReference>
<dbReference type="GO" id="GO:0004564">
    <property type="term" value="F:beta-fructofuranosidase activity"/>
    <property type="evidence" value="ECO:0007669"/>
    <property type="project" value="UniProtKB-EC"/>
</dbReference>
<comment type="similarity">
    <text evidence="1 5">Belongs to the glycosyl hydrolase 32 family.</text>
</comment>
<dbReference type="EMBL" id="JNHN01000175">
    <property type="protein sequence ID" value="KDS49703.1"/>
    <property type="molecule type" value="Genomic_DNA"/>
</dbReference>
<dbReference type="PATRIC" id="fig|1339349.3.peg.2960"/>
<comment type="caution">
    <text evidence="9">The sequence shown here is derived from an EMBL/GenBank/DDBJ whole genome shotgun (WGS) entry which is preliminary data.</text>
</comment>
<reference evidence="9 10" key="1">
    <citation type="submission" date="2014-04" db="EMBL/GenBank/DDBJ databases">
        <authorList>
            <person name="Sears C."/>
            <person name="Carroll K."/>
            <person name="Sack B.R."/>
            <person name="Qadri F."/>
            <person name="Myers L.L."/>
            <person name="Chung G.-T."/>
            <person name="Escheverria P."/>
            <person name="Fraser C.M."/>
            <person name="Sadzewicz L."/>
            <person name="Shefchek K.A."/>
            <person name="Tallon L."/>
            <person name="Das S.P."/>
            <person name="Daugherty S."/>
            <person name="Mongodin E.F."/>
        </authorList>
    </citation>
    <scope>NUCLEOTIDE SEQUENCE [LARGE SCALE GENOMIC DNA]</scope>
    <source>
        <strain evidence="9 10">3978 T3 ii</strain>
    </source>
</reference>
<organism evidence="9 10">
    <name type="scientific">Bacteroides uniformis str. 3978 T3 ii</name>
    <dbReference type="NCBI Taxonomy" id="1339349"/>
    <lineage>
        <taxon>Bacteria</taxon>
        <taxon>Pseudomonadati</taxon>
        <taxon>Bacteroidota</taxon>
        <taxon>Bacteroidia</taxon>
        <taxon>Bacteroidales</taxon>
        <taxon>Bacteroidaceae</taxon>
        <taxon>Bacteroides</taxon>
    </lineage>
</organism>
<dbReference type="SUPFAM" id="SSF75005">
    <property type="entry name" value="Arabinanase/levansucrase/invertase"/>
    <property type="match status" value="1"/>
</dbReference>
<evidence type="ECO:0000313" key="10">
    <source>
        <dbReference type="Proteomes" id="UP000028013"/>
    </source>
</evidence>
<keyword evidence="3 5" id="KW-0378">Hydrolase</keyword>
<dbReference type="Pfam" id="PF00251">
    <property type="entry name" value="Glyco_hydro_32N"/>
    <property type="match status" value="1"/>
</dbReference>
<accession>A0A078RY19</accession>
<dbReference type="InterPro" id="IPR023296">
    <property type="entry name" value="Glyco_hydro_beta-prop_sf"/>
</dbReference>
<dbReference type="Pfam" id="PF08244">
    <property type="entry name" value="Glyco_hydro_32C"/>
    <property type="match status" value="1"/>
</dbReference>
<feature type="domain" description="Glycosyl hydrolase family 32 N-terminal" evidence="7">
    <location>
        <begin position="247"/>
        <end position="546"/>
    </location>
</feature>
<evidence type="ECO:0000256" key="2">
    <source>
        <dbReference type="ARBA" id="ARBA00012758"/>
    </source>
</evidence>
<dbReference type="SMART" id="SM00640">
    <property type="entry name" value="Glyco_32"/>
    <property type="match status" value="1"/>
</dbReference>
<dbReference type="EC" id="3.2.1.26" evidence="2"/>
<dbReference type="PANTHER" id="PTHR43101">
    <property type="entry name" value="BETA-FRUCTOSIDASE"/>
    <property type="match status" value="1"/>
</dbReference>
<sequence>MKHFAYSILGCLLLSLNAAFAQKTWSFDGQDPLLSSDGKSLLNLYTIKEIPEFVTGVEGKALRTDGYSTWMDTTTEGDVSSLSGWFALESYPTDTAAFMGIRDMAGTSVAVCVDRYGELLLGMGQNGSYSYCSLKTKVDRFKWLHVVLDLSNESVCLNGQRMSAEVWPRNLQDGEMILRVGKDFREKKVWMYDVTAINGLIDGISLTPFSDDSSAWRDEIALGLKKTSVLAIPETRFAKDFNRPRYHLLPAANWTNETHGLLLYKGKYHIFNQKNASAIFLGQINWGHFSSPDMLHWTEEKPALTPDAAYDKNGIWSGHAVINDDGIPQLIYTAGGDKMGVGIAFPKDTALIEWEKYAGNPVIAEKPAGYTRTDMRDQYVWKEGDVWYMIIGFGIEQTDTPHGALLLYKSADLKRWDFVHLLFEGNPEVDDSGIFWEMPVFKKMGGKYVLLVNRVPHKGIPARCQYWIGDFKNEKFIPDNPVPQNLEVINRLLSPSVVETPEGDVAAIAIIPDEIGGEATYEQGWAHLYSMPRRWQLKDGKLCQTPHPVMKQLREQPTVYSRKALTAAKPCIVSRREHQLEVKATFYPGDAKRFGFTLCKNPDNSEYSLIYYDVEKEELIVDQTHSSLRAHIPLKIRKDHYRLDTAKPVEIRLFIDGSVVEGFINNEDAFTTRIFPLKENSTLLELFSNGKTTEVAAEVWKLKDAKVKMNF</sequence>
<keyword evidence="6" id="KW-0732">Signal</keyword>
<proteinExistence type="inferred from homology"/>
<dbReference type="PANTHER" id="PTHR43101:SF1">
    <property type="entry name" value="BETA-FRUCTOSIDASE"/>
    <property type="match status" value="1"/>
</dbReference>
<evidence type="ECO:0000256" key="4">
    <source>
        <dbReference type="ARBA" id="ARBA00023295"/>
    </source>
</evidence>
<dbReference type="InterPro" id="IPR051214">
    <property type="entry name" value="GH32_Enzymes"/>
</dbReference>